<dbReference type="PANTHER" id="PTHR28186">
    <property type="entry name" value="MEIOTICALLY UP-REGULATED GENE 9 PROTEIN"/>
    <property type="match status" value="1"/>
</dbReference>
<dbReference type="Pfam" id="PF10295">
    <property type="entry name" value="DUF2406"/>
    <property type="match status" value="1"/>
</dbReference>
<feature type="compositionally biased region" description="Basic residues" evidence="1">
    <location>
        <begin position="354"/>
        <end position="363"/>
    </location>
</feature>
<reference evidence="2" key="1">
    <citation type="submission" date="2023-06" db="EMBL/GenBank/DDBJ databases">
        <title>Draft genome of Marssonina rosae.</title>
        <authorList>
            <person name="Cheng Q."/>
        </authorList>
    </citation>
    <scope>NUCLEOTIDE SEQUENCE</scope>
    <source>
        <strain evidence="2">R4</strain>
    </source>
</reference>
<feature type="compositionally biased region" description="Low complexity" evidence="1">
    <location>
        <begin position="329"/>
        <end position="339"/>
    </location>
</feature>
<feature type="compositionally biased region" description="Polar residues" evidence="1">
    <location>
        <begin position="280"/>
        <end position="310"/>
    </location>
</feature>
<comment type="caution">
    <text evidence="2">The sequence shown here is derived from an EMBL/GenBank/DDBJ whole genome shotgun (WGS) entry which is preliminary data.</text>
</comment>
<dbReference type="AlphaFoldDB" id="A0AAD9WDZ4"/>
<feature type="compositionally biased region" description="Polar residues" evidence="1">
    <location>
        <begin position="232"/>
        <end position="246"/>
    </location>
</feature>
<protein>
    <submittedName>
        <fullName evidence="2">Uncharacterized protein</fullName>
    </submittedName>
</protein>
<dbReference type="Proteomes" id="UP001285354">
    <property type="component" value="Unassembled WGS sequence"/>
</dbReference>
<dbReference type="PANTHER" id="PTHR28186:SF1">
    <property type="entry name" value="MEIOTICALLY UP-REGULATED GENE 9 PROTEIN"/>
    <property type="match status" value="1"/>
</dbReference>
<feature type="compositionally biased region" description="Basic and acidic residues" evidence="1">
    <location>
        <begin position="95"/>
        <end position="105"/>
    </location>
</feature>
<feature type="compositionally biased region" description="Basic and acidic residues" evidence="1">
    <location>
        <begin position="39"/>
        <end position="51"/>
    </location>
</feature>
<feature type="region of interest" description="Disordered" evidence="1">
    <location>
        <begin position="84"/>
        <end position="105"/>
    </location>
</feature>
<feature type="region of interest" description="Disordered" evidence="1">
    <location>
        <begin position="228"/>
        <end position="363"/>
    </location>
</feature>
<sequence length="363" mass="40305">MSSKVQSAPGRDGRPRAKSNFSFRSHHSRKSSGSTNAIDLHESHDEKESKRLQSKANPVMALHEAEPSMVAREESSIVPIRAIQHLDSQGNPIADPDRSNPTRNRWERPLDTIRAFEAAIDGNYSRKSYIRSDSDIQSNYNRRSSYFGGTQVTSDERHRGSNIYQGGRAQSFRQDSYADYRFNGMSRPDSYYQSMDSSRPANGYQTNRARYPRTASEPHFNHIQGVYPIAGNQPSNETVGTASGSGFSDPEGYQTENSSVDRIAPLPAKAPIESYGFNGFSPNPQYPTMGSAQPEQQDETNGYQQENGSPPQLPPKESAARVPIKLGKSKPNVSVSSPPVSDPQKPPASEKRRSWFGKRFSRG</sequence>
<evidence type="ECO:0000256" key="1">
    <source>
        <dbReference type="SAM" id="MobiDB-lite"/>
    </source>
</evidence>
<accession>A0AAD9WDZ4</accession>
<evidence type="ECO:0000313" key="2">
    <source>
        <dbReference type="EMBL" id="KAK2628157.1"/>
    </source>
</evidence>
<feature type="region of interest" description="Disordered" evidence="1">
    <location>
        <begin position="1"/>
        <end position="62"/>
    </location>
</feature>
<keyword evidence="3" id="KW-1185">Reference proteome</keyword>
<organism evidence="2 3">
    <name type="scientific">Diplocarpon rosae</name>
    <dbReference type="NCBI Taxonomy" id="946125"/>
    <lineage>
        <taxon>Eukaryota</taxon>
        <taxon>Fungi</taxon>
        <taxon>Dikarya</taxon>
        <taxon>Ascomycota</taxon>
        <taxon>Pezizomycotina</taxon>
        <taxon>Leotiomycetes</taxon>
        <taxon>Helotiales</taxon>
        <taxon>Drepanopezizaceae</taxon>
        <taxon>Diplocarpon</taxon>
    </lineage>
</organism>
<evidence type="ECO:0000313" key="3">
    <source>
        <dbReference type="Proteomes" id="UP001285354"/>
    </source>
</evidence>
<dbReference type="InterPro" id="IPR018809">
    <property type="entry name" value="DUF2406"/>
</dbReference>
<dbReference type="EMBL" id="JAUBYV010000003">
    <property type="protein sequence ID" value="KAK2628157.1"/>
    <property type="molecule type" value="Genomic_DNA"/>
</dbReference>
<gene>
    <name evidence="2" type="ORF">QTJ16_002803</name>
</gene>
<name>A0AAD9WDZ4_9HELO</name>
<proteinExistence type="predicted"/>